<dbReference type="InterPro" id="IPR036770">
    <property type="entry name" value="Ankyrin_rpt-contain_sf"/>
</dbReference>
<reference evidence="2 3" key="1">
    <citation type="journal article" date="2014" name="Nat. Commun.">
        <title>Multiple recent horizontal transfers of a large genomic region in cheese making fungi.</title>
        <authorList>
            <person name="Cheeseman K."/>
            <person name="Ropars J."/>
            <person name="Renault P."/>
            <person name="Dupont J."/>
            <person name="Gouzy J."/>
            <person name="Branca A."/>
            <person name="Abraham A.L."/>
            <person name="Ceppi M."/>
            <person name="Conseiller E."/>
            <person name="Debuchy R."/>
            <person name="Malagnac F."/>
            <person name="Goarin A."/>
            <person name="Silar P."/>
            <person name="Lacoste S."/>
            <person name="Sallet E."/>
            <person name="Bensimon A."/>
            <person name="Giraud T."/>
            <person name="Brygoo Y."/>
        </authorList>
    </citation>
    <scope>NUCLEOTIDE SEQUENCE [LARGE SCALE GENOMIC DNA]</scope>
    <source>
        <strain evidence="3">FM 013</strain>
    </source>
</reference>
<sequence>MEGVDPDSTDLFGRTPLSYATEHENMAAFKLLLATEASTQTPHLSHIEGQSLCLLAQARDSPPPCKTGRPGLVNYGGSLR</sequence>
<evidence type="ECO:0000313" key="3">
    <source>
        <dbReference type="Proteomes" id="UP000053732"/>
    </source>
</evidence>
<keyword evidence="3" id="KW-1185">Reference proteome</keyword>
<protein>
    <submittedName>
        <fullName evidence="2">Ankyrin repeat-containing domain</fullName>
    </submittedName>
</protein>
<dbReference type="Gene3D" id="1.25.40.20">
    <property type="entry name" value="Ankyrin repeat-containing domain"/>
    <property type="match status" value="1"/>
</dbReference>
<dbReference type="EMBL" id="HG793176">
    <property type="protein sequence ID" value="CRL30057.1"/>
    <property type="molecule type" value="Genomic_DNA"/>
</dbReference>
<gene>
    <name evidence="2" type="ORF">PCAMFM013_S043g000052</name>
</gene>
<accession>A0A0G4PV87</accession>
<dbReference type="Proteomes" id="UP000053732">
    <property type="component" value="Unassembled WGS sequence"/>
</dbReference>
<organism evidence="2 3">
    <name type="scientific">Penicillium camemberti (strain FM 013)</name>
    <dbReference type="NCBI Taxonomy" id="1429867"/>
    <lineage>
        <taxon>Eukaryota</taxon>
        <taxon>Fungi</taxon>
        <taxon>Dikarya</taxon>
        <taxon>Ascomycota</taxon>
        <taxon>Pezizomycotina</taxon>
        <taxon>Eurotiomycetes</taxon>
        <taxon>Eurotiomycetidae</taxon>
        <taxon>Eurotiales</taxon>
        <taxon>Aspergillaceae</taxon>
        <taxon>Penicillium</taxon>
    </lineage>
</organism>
<dbReference type="SUPFAM" id="SSF48403">
    <property type="entry name" value="Ankyrin repeat"/>
    <property type="match status" value="1"/>
</dbReference>
<evidence type="ECO:0000313" key="2">
    <source>
        <dbReference type="EMBL" id="CRL30057.1"/>
    </source>
</evidence>
<dbReference type="AlphaFoldDB" id="A0A0G4PV87"/>
<evidence type="ECO:0000256" key="1">
    <source>
        <dbReference type="SAM" id="MobiDB-lite"/>
    </source>
</evidence>
<name>A0A0G4PV87_PENC3</name>
<proteinExistence type="predicted"/>
<feature type="region of interest" description="Disordered" evidence="1">
    <location>
        <begin position="61"/>
        <end position="80"/>
    </location>
</feature>